<keyword evidence="3" id="KW-1185">Reference proteome</keyword>
<dbReference type="EMBL" id="KI392710">
    <property type="protein sequence ID" value="ERN11117.1"/>
    <property type="molecule type" value="Genomic_DNA"/>
</dbReference>
<feature type="region of interest" description="Disordered" evidence="1">
    <location>
        <begin position="315"/>
        <end position="336"/>
    </location>
</feature>
<evidence type="ECO:0000313" key="2">
    <source>
        <dbReference type="EMBL" id="ERN11117.1"/>
    </source>
</evidence>
<reference evidence="3" key="1">
    <citation type="journal article" date="2013" name="Science">
        <title>The Amborella genome and the evolution of flowering plants.</title>
        <authorList>
            <consortium name="Amborella Genome Project"/>
        </authorList>
    </citation>
    <scope>NUCLEOTIDE SEQUENCE [LARGE SCALE GENOMIC DNA]</scope>
</reference>
<feature type="compositionally biased region" description="Pro residues" evidence="1">
    <location>
        <begin position="31"/>
        <end position="43"/>
    </location>
</feature>
<sequence length="336" mass="36448">MPSSSSSDQVKPPLPLKPPNPSPNSSTSIPNPNPSPISNPNPSPTTISSPNRHPRSTAPQSPNPIRPPPHSLQSSLTRALSPKTLETHPSHSLQYQPKPYRVLPRSLKAASEQGGVVFRPSAMALQPPIRAYTPPFGVGGAQPGSTVPHALGPRLVGVGLGGQLRTSSVSGPKIPLFSSSPSTCDFKREKYADNSVAATINDRKVRIADGGFNSLYALCRSWVRNGMLQENQHHLGENVNIRTLPGPAALADCSVLKSKSGEVEDDETSSNNEEEDSAEHLNARDLLMQHIKHAKRVRIRLKEERLRRIKRFNQRLRLLLPPPPPDQNKTDPPAGV</sequence>
<dbReference type="GO" id="GO:0017053">
    <property type="term" value="C:transcription repressor complex"/>
    <property type="evidence" value="ECO:0007669"/>
    <property type="project" value="InterPro"/>
</dbReference>
<dbReference type="AlphaFoldDB" id="W1PM65"/>
<dbReference type="STRING" id="13333.W1PM65"/>
<protein>
    <submittedName>
        <fullName evidence="2">Uncharacterized protein</fullName>
    </submittedName>
</protein>
<feature type="compositionally biased region" description="Acidic residues" evidence="1">
    <location>
        <begin position="263"/>
        <end position="277"/>
    </location>
</feature>
<evidence type="ECO:0000313" key="3">
    <source>
        <dbReference type="Proteomes" id="UP000017836"/>
    </source>
</evidence>
<dbReference type="KEGG" id="atr:18439304"/>
<dbReference type="PANTHER" id="PTHR37173">
    <property type="entry name" value="HYDROXYPROLINE-RICH GLYCOPROTEIN FAMILY PROTEIN"/>
    <property type="match status" value="1"/>
</dbReference>
<dbReference type="InterPro" id="IPR028226">
    <property type="entry name" value="LIN37"/>
</dbReference>
<name>W1PM65_AMBTC</name>
<organism evidence="2 3">
    <name type="scientific">Amborella trichopoda</name>
    <dbReference type="NCBI Taxonomy" id="13333"/>
    <lineage>
        <taxon>Eukaryota</taxon>
        <taxon>Viridiplantae</taxon>
        <taxon>Streptophyta</taxon>
        <taxon>Embryophyta</taxon>
        <taxon>Tracheophyta</taxon>
        <taxon>Spermatophyta</taxon>
        <taxon>Magnoliopsida</taxon>
        <taxon>Amborellales</taxon>
        <taxon>Amborellaceae</taxon>
        <taxon>Amborella</taxon>
    </lineage>
</organism>
<dbReference type="Pfam" id="PF15306">
    <property type="entry name" value="LIN37"/>
    <property type="match status" value="1"/>
</dbReference>
<proteinExistence type="predicted"/>
<feature type="region of interest" description="Disordered" evidence="1">
    <location>
        <begin position="259"/>
        <end position="281"/>
    </location>
</feature>
<dbReference type="Gramene" id="ERN11117">
    <property type="protein sequence ID" value="ERN11117"/>
    <property type="gene ID" value="AMTR_s00024p00160570"/>
</dbReference>
<accession>W1PM65</accession>
<feature type="region of interest" description="Disordered" evidence="1">
    <location>
        <begin position="1"/>
        <end position="77"/>
    </location>
</feature>
<dbReference type="OMA" id="TICESNG"/>
<feature type="compositionally biased region" description="Pro residues" evidence="1">
    <location>
        <begin position="12"/>
        <end position="22"/>
    </location>
</feature>
<dbReference type="OrthoDB" id="1735564at2759"/>
<gene>
    <name evidence="2" type="ORF">AMTR_s00024p00160570</name>
</gene>
<dbReference type="HOGENOM" id="CLU_081101_0_0_1"/>
<dbReference type="Proteomes" id="UP000017836">
    <property type="component" value="Unassembled WGS sequence"/>
</dbReference>
<dbReference type="eggNOG" id="ENOG502S0SJ">
    <property type="taxonomic scope" value="Eukaryota"/>
</dbReference>
<feature type="compositionally biased region" description="Pro residues" evidence="1">
    <location>
        <begin position="61"/>
        <end position="70"/>
    </location>
</feature>
<dbReference type="PANTHER" id="PTHR37173:SF1">
    <property type="entry name" value="PROLINE-RICH FAMILY PROTEIN"/>
    <property type="match status" value="1"/>
</dbReference>
<evidence type="ECO:0000256" key="1">
    <source>
        <dbReference type="SAM" id="MobiDB-lite"/>
    </source>
</evidence>